<name>A0A1B1IHV4_9VIRU</name>
<evidence type="ECO:0000313" key="2">
    <source>
        <dbReference type="EMBL" id="ANR76360.1"/>
    </source>
</evidence>
<protein>
    <submittedName>
        <fullName evidence="2">Uncharacterized protein</fullName>
    </submittedName>
</protein>
<reference evidence="2" key="1">
    <citation type="submission" date="2015-12" db="EMBL/GenBank/DDBJ databases">
        <authorList>
            <person name="Shamseldin A."/>
            <person name="Moawad H."/>
            <person name="Abd El-Rahim W.M."/>
            <person name="Sadowsky M.J."/>
        </authorList>
    </citation>
    <scope>NUCLEOTIDE SEQUENCE</scope>
    <source>
        <strain evidence="2">WHH01</strain>
    </source>
</reference>
<feature type="region of interest" description="Disordered" evidence="1">
    <location>
        <begin position="1"/>
        <end position="24"/>
    </location>
</feature>
<accession>A0A1B1IHV4</accession>
<organism evidence="2">
    <name type="scientific">Skeletonema virus LDF-2015a</name>
    <dbReference type="NCBI Taxonomy" id="1769778"/>
    <lineage>
        <taxon>Viruses</taxon>
    </lineage>
</organism>
<dbReference type="EMBL" id="KU382255">
    <property type="protein sequence ID" value="ANR76360.1"/>
    <property type="molecule type" value="Genomic_DNA"/>
</dbReference>
<gene>
    <name evidence="2" type="ORF">AUR56_00015</name>
</gene>
<feature type="compositionally biased region" description="Basic residues" evidence="1">
    <location>
        <begin position="1"/>
        <end position="15"/>
    </location>
</feature>
<evidence type="ECO:0000256" key="1">
    <source>
        <dbReference type="SAM" id="MobiDB-lite"/>
    </source>
</evidence>
<proteinExistence type="predicted"/>
<sequence length="192" mass="21190">MRGTTKRAGHRKRGIRQPANACAHGDGVRVPANAALFLRLPQFPAPRRVGHPVRGRHAQNVADVVDDNAVRLALGRSQASPDLLCEQTIGHCRARHDCNLDCRHVESLVKQSGVYQHVEIAARKIPHRPVSFRVVRGGVQRLGTNPGVVEFLCQVVGRLNAGREHDCTLAGYALQIRPHDVAVEFRPFGFFL</sequence>